<feature type="compositionally biased region" description="Polar residues" evidence="2">
    <location>
        <begin position="549"/>
        <end position="559"/>
    </location>
</feature>
<name>A0AAD5YB43_9APHY</name>
<feature type="compositionally biased region" description="Basic residues" evidence="2">
    <location>
        <begin position="322"/>
        <end position="338"/>
    </location>
</feature>
<evidence type="ECO:0000256" key="2">
    <source>
        <dbReference type="SAM" id="MobiDB-lite"/>
    </source>
</evidence>
<feature type="compositionally biased region" description="Basic and acidic residues" evidence="2">
    <location>
        <begin position="364"/>
        <end position="400"/>
    </location>
</feature>
<dbReference type="AlphaFoldDB" id="A0AAD5YB43"/>
<feature type="compositionally biased region" description="Basic and acidic residues" evidence="2">
    <location>
        <begin position="306"/>
        <end position="321"/>
    </location>
</feature>
<feature type="compositionally biased region" description="Pro residues" evidence="2">
    <location>
        <begin position="493"/>
        <end position="502"/>
    </location>
</feature>
<protein>
    <submittedName>
        <fullName evidence="3">Uncharacterized protein</fullName>
    </submittedName>
</protein>
<sequence length="689" mass="79077">MSHLPPKPDFDYPARYPVDQRQAVRSGPMALPPPERNYRERDRDRERDVYLPPPSRSPPRERDVYIASRPRPVDSYVAGSTHPPPPPSRDVYIASGYDRRDDDRYADRYRDRDYDRRDYPPPDYHRYRPRESSRERDWARDRDRDRERERDRDMMDRERHRRWDEDNRRGYDRDRRERSPFRDRERGWSRRDDDRRPGRDRGRVSPERTWIPRPSKSPPRLVGESEFPLHGNGESETSRCLIVGPRQPPTPGPRARTPVSPRRPRTPPSVQRSRPRSPPRAPSRGSPSKESASSVFKLGNHSIELSPRRTRESQRSDDGRDSHKRNRSRSNSPRRRSPMRLPPRRSPSPVGPPSRPAGTSPVKTEVRDAIDNSRTITEDHQEKVEQVKIEHPEHRNDSQSEPHIVLTEPQEVKQEDKSIKLEPERPHSAHSVHHPSPLPQGAIPIIKTRSPSPMQGIITQSGASMKDDTRSPSSEAHPQPATLPKIETHAPKPTIPLRPIPSMPSSMRRRRISRSPPTQPRNYVKTPTTPQSPQVQSPLQSLPARPEWTSRNSGLSAPSQHLEPHSVSPAPPPVPPEVLHHPLHVPLPAIPPFKTTKPSTKPLTELTDLEKLEFEVEKLTRSRLHLANEHPNIVTAKRRAMYELALSSIELAAAQKRRENADAQLAKAVNGLLGIDYVRSDSPSPPHSD</sequence>
<keyword evidence="1" id="KW-0175">Coiled coil</keyword>
<dbReference type="EMBL" id="JANAWD010000382">
    <property type="protein sequence ID" value="KAJ3480324.1"/>
    <property type="molecule type" value="Genomic_DNA"/>
</dbReference>
<feature type="coiled-coil region" evidence="1">
    <location>
        <begin position="609"/>
        <end position="671"/>
    </location>
</feature>
<accession>A0AAD5YB43</accession>
<evidence type="ECO:0000313" key="3">
    <source>
        <dbReference type="EMBL" id="KAJ3480324.1"/>
    </source>
</evidence>
<feature type="compositionally biased region" description="Basic and acidic residues" evidence="2">
    <location>
        <begin position="97"/>
        <end position="206"/>
    </location>
</feature>
<proteinExistence type="predicted"/>
<keyword evidence="4" id="KW-1185">Reference proteome</keyword>
<feature type="compositionally biased region" description="Basic and acidic residues" evidence="2">
    <location>
        <begin position="36"/>
        <end position="49"/>
    </location>
</feature>
<organism evidence="3 4">
    <name type="scientific">Meripilus lineatus</name>
    <dbReference type="NCBI Taxonomy" id="2056292"/>
    <lineage>
        <taxon>Eukaryota</taxon>
        <taxon>Fungi</taxon>
        <taxon>Dikarya</taxon>
        <taxon>Basidiomycota</taxon>
        <taxon>Agaricomycotina</taxon>
        <taxon>Agaricomycetes</taxon>
        <taxon>Polyporales</taxon>
        <taxon>Meripilaceae</taxon>
        <taxon>Meripilus</taxon>
    </lineage>
</organism>
<evidence type="ECO:0000256" key="1">
    <source>
        <dbReference type="SAM" id="Coils"/>
    </source>
</evidence>
<feature type="region of interest" description="Disordered" evidence="2">
    <location>
        <begin position="1"/>
        <end position="583"/>
    </location>
</feature>
<comment type="caution">
    <text evidence="3">The sequence shown here is derived from an EMBL/GenBank/DDBJ whole genome shotgun (WGS) entry which is preliminary data.</text>
</comment>
<feature type="compositionally biased region" description="Polar residues" evidence="2">
    <location>
        <begin position="449"/>
        <end position="463"/>
    </location>
</feature>
<reference evidence="3" key="1">
    <citation type="submission" date="2022-07" db="EMBL/GenBank/DDBJ databases">
        <title>Genome Sequence of Physisporinus lineatus.</title>
        <authorList>
            <person name="Buettner E."/>
        </authorList>
    </citation>
    <scope>NUCLEOTIDE SEQUENCE</scope>
    <source>
        <strain evidence="3">VT162</strain>
    </source>
</reference>
<gene>
    <name evidence="3" type="ORF">NLI96_g8435</name>
</gene>
<feature type="compositionally biased region" description="Pro residues" evidence="2">
    <location>
        <begin position="340"/>
        <end position="355"/>
    </location>
</feature>
<dbReference type="Proteomes" id="UP001212997">
    <property type="component" value="Unassembled WGS sequence"/>
</dbReference>
<evidence type="ECO:0000313" key="4">
    <source>
        <dbReference type="Proteomes" id="UP001212997"/>
    </source>
</evidence>
<feature type="compositionally biased region" description="Low complexity" evidence="2">
    <location>
        <begin position="526"/>
        <end position="543"/>
    </location>
</feature>
<feature type="compositionally biased region" description="Basic and acidic residues" evidence="2">
    <location>
        <begin position="1"/>
        <end position="12"/>
    </location>
</feature>
<feature type="compositionally biased region" description="Basic and acidic residues" evidence="2">
    <location>
        <begin position="410"/>
        <end position="427"/>
    </location>
</feature>